<dbReference type="InterPro" id="IPR001789">
    <property type="entry name" value="Sig_transdc_resp-reg_receiver"/>
</dbReference>
<dbReference type="InterPro" id="IPR036388">
    <property type="entry name" value="WH-like_DNA-bd_sf"/>
</dbReference>
<protein>
    <submittedName>
        <fullName evidence="10">Two-component response regulator</fullName>
    </submittedName>
</protein>
<evidence type="ECO:0000259" key="9">
    <source>
        <dbReference type="PROSITE" id="PS51755"/>
    </source>
</evidence>
<reference evidence="10" key="1">
    <citation type="journal article" date="2009" name="ISME J.">
        <title>Functional metagenomics reveals diverse beta-lactamases in a remote Alaskan soil.</title>
        <authorList>
            <person name="Allen H.K."/>
            <person name="Moe L.A."/>
            <person name="Rodbumrer J."/>
            <person name="Gaarder A."/>
            <person name="Handelsman J."/>
        </authorList>
    </citation>
    <scope>NUCLEOTIDE SEQUENCE</scope>
</reference>
<accession>C0INX5</accession>
<dbReference type="Gene3D" id="6.10.250.690">
    <property type="match status" value="1"/>
</dbReference>
<dbReference type="EMBL" id="EU408359">
    <property type="protein sequence ID" value="ACN58978.1"/>
    <property type="molecule type" value="Genomic_DNA"/>
</dbReference>
<dbReference type="Pfam" id="PF00486">
    <property type="entry name" value="Trans_reg_C"/>
    <property type="match status" value="1"/>
</dbReference>
<sequence length="226" mass="25797">MKVLIIEDEEELINSLRTFFKSEGHICETSSSFEEGMEKINLYQYDCIIADIGLGDGNGLDIVKELKGKRNNNTGVIIISAKSSLEDKITGLEIGADDYLTKPFHLSELNARLKSVLRRRMFDGEQAIIFNEIKIAPDTMKVEVNGKPIVLTKKEYDLLIYFISNKTKILPKETIVEHLWGDYISTSDSYDFLYTHVSNLRKKLMDNGGEDYIKTVYKIGYRFSGE</sequence>
<dbReference type="CDD" id="cd00383">
    <property type="entry name" value="trans_reg_C"/>
    <property type="match status" value="1"/>
</dbReference>
<evidence type="ECO:0000256" key="1">
    <source>
        <dbReference type="ARBA" id="ARBA00022553"/>
    </source>
</evidence>
<dbReference type="PANTHER" id="PTHR48111">
    <property type="entry name" value="REGULATOR OF RPOS"/>
    <property type="match status" value="1"/>
</dbReference>
<name>C0INX5_9BACT</name>
<dbReference type="PROSITE" id="PS51755">
    <property type="entry name" value="OMPR_PHOB"/>
    <property type="match status" value="1"/>
</dbReference>
<feature type="modified residue" description="4-aspartylphosphate" evidence="6">
    <location>
        <position position="51"/>
    </location>
</feature>
<dbReference type="SUPFAM" id="SSF52172">
    <property type="entry name" value="CheY-like"/>
    <property type="match status" value="1"/>
</dbReference>
<dbReference type="AlphaFoldDB" id="C0INX5"/>
<dbReference type="InterPro" id="IPR001867">
    <property type="entry name" value="OmpR/PhoB-type_DNA-bd"/>
</dbReference>
<evidence type="ECO:0000256" key="4">
    <source>
        <dbReference type="ARBA" id="ARBA00023125"/>
    </source>
</evidence>
<feature type="DNA-binding region" description="OmpR/PhoB-type" evidence="7">
    <location>
        <begin position="125"/>
        <end position="225"/>
    </location>
</feature>
<organism evidence="10">
    <name type="scientific">uncultured bacterium BLR19</name>
    <dbReference type="NCBI Taxonomy" id="506519"/>
    <lineage>
        <taxon>Bacteria</taxon>
        <taxon>environmental samples</taxon>
    </lineage>
</organism>
<dbReference type="PANTHER" id="PTHR48111:SF22">
    <property type="entry name" value="REGULATOR OF RPOS"/>
    <property type="match status" value="1"/>
</dbReference>
<evidence type="ECO:0000256" key="3">
    <source>
        <dbReference type="ARBA" id="ARBA00023015"/>
    </source>
</evidence>
<gene>
    <name evidence="10" type="ORF">AKSOIL_0303</name>
</gene>
<keyword evidence="5" id="KW-0804">Transcription</keyword>
<keyword evidence="2" id="KW-0902">Two-component regulatory system</keyword>
<dbReference type="InterPro" id="IPR011006">
    <property type="entry name" value="CheY-like_superfamily"/>
</dbReference>
<dbReference type="Gene3D" id="1.10.10.10">
    <property type="entry name" value="Winged helix-like DNA-binding domain superfamily/Winged helix DNA-binding domain"/>
    <property type="match status" value="1"/>
</dbReference>
<dbReference type="SMART" id="SM00448">
    <property type="entry name" value="REC"/>
    <property type="match status" value="1"/>
</dbReference>
<evidence type="ECO:0000259" key="8">
    <source>
        <dbReference type="PROSITE" id="PS50110"/>
    </source>
</evidence>
<dbReference type="PROSITE" id="PS50110">
    <property type="entry name" value="RESPONSE_REGULATORY"/>
    <property type="match status" value="1"/>
</dbReference>
<evidence type="ECO:0000256" key="7">
    <source>
        <dbReference type="PROSITE-ProRule" id="PRU01091"/>
    </source>
</evidence>
<proteinExistence type="predicted"/>
<evidence type="ECO:0000256" key="2">
    <source>
        <dbReference type="ARBA" id="ARBA00023012"/>
    </source>
</evidence>
<dbReference type="SMART" id="SM00862">
    <property type="entry name" value="Trans_reg_C"/>
    <property type="match status" value="1"/>
</dbReference>
<dbReference type="GO" id="GO:0032993">
    <property type="term" value="C:protein-DNA complex"/>
    <property type="evidence" value="ECO:0007669"/>
    <property type="project" value="TreeGrafter"/>
</dbReference>
<keyword evidence="1 6" id="KW-0597">Phosphoprotein</keyword>
<keyword evidence="3" id="KW-0805">Transcription regulation</keyword>
<feature type="domain" description="Response regulatory" evidence="8">
    <location>
        <begin position="2"/>
        <end position="117"/>
    </location>
</feature>
<dbReference type="Gene3D" id="3.40.50.2300">
    <property type="match status" value="1"/>
</dbReference>
<feature type="domain" description="OmpR/PhoB-type" evidence="9">
    <location>
        <begin position="125"/>
        <end position="225"/>
    </location>
</feature>
<keyword evidence="4 7" id="KW-0238">DNA-binding</keyword>
<dbReference type="GO" id="GO:0000976">
    <property type="term" value="F:transcription cis-regulatory region binding"/>
    <property type="evidence" value="ECO:0007669"/>
    <property type="project" value="TreeGrafter"/>
</dbReference>
<evidence type="ECO:0000313" key="10">
    <source>
        <dbReference type="EMBL" id="ACN58978.1"/>
    </source>
</evidence>
<dbReference type="GO" id="GO:0000156">
    <property type="term" value="F:phosphorelay response regulator activity"/>
    <property type="evidence" value="ECO:0007669"/>
    <property type="project" value="TreeGrafter"/>
</dbReference>
<evidence type="ECO:0000256" key="5">
    <source>
        <dbReference type="ARBA" id="ARBA00023163"/>
    </source>
</evidence>
<dbReference type="InterPro" id="IPR039420">
    <property type="entry name" value="WalR-like"/>
</dbReference>
<evidence type="ECO:0000256" key="6">
    <source>
        <dbReference type="PROSITE-ProRule" id="PRU00169"/>
    </source>
</evidence>
<dbReference type="Pfam" id="PF00072">
    <property type="entry name" value="Response_reg"/>
    <property type="match status" value="1"/>
</dbReference>
<dbReference type="GO" id="GO:0006355">
    <property type="term" value="P:regulation of DNA-templated transcription"/>
    <property type="evidence" value="ECO:0007669"/>
    <property type="project" value="InterPro"/>
</dbReference>
<dbReference type="GO" id="GO:0005829">
    <property type="term" value="C:cytosol"/>
    <property type="evidence" value="ECO:0007669"/>
    <property type="project" value="TreeGrafter"/>
</dbReference>